<gene>
    <name evidence="1" type="ORF">SAMN02745207_01254</name>
</gene>
<reference evidence="1 2" key="1">
    <citation type="submission" date="2016-11" db="EMBL/GenBank/DDBJ databases">
        <authorList>
            <person name="Jaros S."/>
            <person name="Januszkiewicz K."/>
            <person name="Wedrychowicz H."/>
        </authorList>
    </citation>
    <scope>NUCLEOTIDE SEQUENCE [LARGE SCALE GENOMIC DNA]</scope>
    <source>
        <strain evidence="1 2">DSM 8605</strain>
    </source>
</reference>
<keyword evidence="2" id="KW-1185">Reference proteome</keyword>
<protein>
    <submittedName>
        <fullName evidence="1">Glycosyltransferase involved in cell wall bisynthesis</fullName>
    </submittedName>
</protein>
<dbReference type="GO" id="GO:0016740">
    <property type="term" value="F:transferase activity"/>
    <property type="evidence" value="ECO:0007669"/>
    <property type="project" value="UniProtKB-KW"/>
</dbReference>
<name>A0A1M5T8J2_9CLOT</name>
<sequence>MKLLVVSDAHLVKCVDGTYWCKTAVHGYVFWSRYLSVFEKVKVVSRVEYMKNIDKGKYTRVDGEGIEICELPFVRGAKGFLIHYFSFLKEIKAVIKDEECAIFRLPSIPAFMVLRYFKRTKRPYAVEVVADPYDAYSTNLVARIVYTMKLKRTCAEANGVSYVTKYFLQERYPSRARIRTDDSLYFENYYSSIDLDEDFFSEPKKYAKSKVNFTIIHTASSINNDNKGHTTLLNAFKILKKKGLNVKLICIGDGDKRNYYEKMASDLEISEDVEFVGLFSSKYEVRNLLINSDLFVFPTRAEGLPRAVIEAMAVGLPCLSTAVAGIPELLEGKYMFAPDDINGFANEIIRLIQNCDELEVMSCENIENARRYRKEELTNRRDEFYRELKKVAEAKYKVN</sequence>
<dbReference type="PANTHER" id="PTHR12526">
    <property type="entry name" value="GLYCOSYLTRANSFERASE"/>
    <property type="match status" value="1"/>
</dbReference>
<dbReference type="SUPFAM" id="SSF53756">
    <property type="entry name" value="UDP-Glycosyltransferase/glycogen phosphorylase"/>
    <property type="match status" value="1"/>
</dbReference>
<proteinExistence type="predicted"/>
<evidence type="ECO:0000313" key="1">
    <source>
        <dbReference type="EMBL" id="SHH47018.1"/>
    </source>
</evidence>
<dbReference type="Gene3D" id="3.40.50.2000">
    <property type="entry name" value="Glycogen Phosphorylase B"/>
    <property type="match status" value="2"/>
</dbReference>
<dbReference type="RefSeq" id="WP_073337573.1">
    <property type="nucleotide sequence ID" value="NZ_FQXM01000005.1"/>
</dbReference>
<keyword evidence="1" id="KW-0808">Transferase</keyword>
<dbReference type="STRING" id="1121316.SAMN02745207_01254"/>
<organism evidence="1 2">
    <name type="scientific">Clostridium grantii DSM 8605</name>
    <dbReference type="NCBI Taxonomy" id="1121316"/>
    <lineage>
        <taxon>Bacteria</taxon>
        <taxon>Bacillati</taxon>
        <taxon>Bacillota</taxon>
        <taxon>Clostridia</taxon>
        <taxon>Eubacteriales</taxon>
        <taxon>Clostridiaceae</taxon>
        <taxon>Clostridium</taxon>
    </lineage>
</organism>
<accession>A0A1M5T8J2</accession>
<evidence type="ECO:0000313" key="2">
    <source>
        <dbReference type="Proteomes" id="UP000184447"/>
    </source>
</evidence>
<dbReference type="OrthoDB" id="9804196at2"/>
<dbReference type="EMBL" id="FQXM01000005">
    <property type="protein sequence ID" value="SHH47018.1"/>
    <property type="molecule type" value="Genomic_DNA"/>
</dbReference>
<dbReference type="Proteomes" id="UP000184447">
    <property type="component" value="Unassembled WGS sequence"/>
</dbReference>
<dbReference type="Pfam" id="PF13692">
    <property type="entry name" value="Glyco_trans_1_4"/>
    <property type="match status" value="1"/>
</dbReference>
<dbReference type="PANTHER" id="PTHR12526:SF630">
    <property type="entry name" value="GLYCOSYLTRANSFERASE"/>
    <property type="match status" value="1"/>
</dbReference>
<dbReference type="AlphaFoldDB" id="A0A1M5T8J2"/>